<evidence type="ECO:0000256" key="5">
    <source>
        <dbReference type="ARBA" id="ARBA00023242"/>
    </source>
</evidence>
<keyword evidence="8" id="KW-1185">Reference proteome</keyword>
<organism evidence="7 8">
    <name type="scientific">Phaeomoniella chlamydospora</name>
    <name type="common">Phaeoacremonium chlamydosporum</name>
    <dbReference type="NCBI Taxonomy" id="158046"/>
    <lineage>
        <taxon>Eukaryota</taxon>
        <taxon>Fungi</taxon>
        <taxon>Dikarya</taxon>
        <taxon>Ascomycota</taxon>
        <taxon>Pezizomycotina</taxon>
        <taxon>Eurotiomycetes</taxon>
        <taxon>Chaetothyriomycetidae</taxon>
        <taxon>Phaeomoniellales</taxon>
        <taxon>Phaeomoniellaceae</taxon>
        <taxon>Phaeomoniella</taxon>
    </lineage>
</organism>
<evidence type="ECO:0000256" key="1">
    <source>
        <dbReference type="ARBA" id="ARBA00004123"/>
    </source>
</evidence>
<feature type="region of interest" description="Disordered" evidence="6">
    <location>
        <begin position="431"/>
        <end position="476"/>
    </location>
</feature>
<feature type="compositionally biased region" description="Basic and acidic residues" evidence="6">
    <location>
        <begin position="111"/>
        <end position="145"/>
    </location>
</feature>
<dbReference type="GO" id="GO:0005634">
    <property type="term" value="C:nucleus"/>
    <property type="evidence" value="ECO:0007669"/>
    <property type="project" value="UniProtKB-SubCell"/>
</dbReference>
<comment type="similarity">
    <text evidence="2">Belongs to the NGG1 family.</text>
</comment>
<feature type="region of interest" description="Disordered" evidence="6">
    <location>
        <begin position="383"/>
        <end position="414"/>
    </location>
</feature>
<dbReference type="PANTHER" id="PTHR13556">
    <property type="entry name" value="TRANSCRIPTIONAL ADAPTER 3-RELATED"/>
    <property type="match status" value="1"/>
</dbReference>
<comment type="caution">
    <text evidence="7">The sequence shown here is derived from an EMBL/GenBank/DDBJ whole genome shotgun (WGS) entry which is preliminary data.</text>
</comment>
<feature type="compositionally biased region" description="Basic and acidic residues" evidence="6">
    <location>
        <begin position="156"/>
        <end position="167"/>
    </location>
</feature>
<dbReference type="OrthoDB" id="1232at2759"/>
<keyword evidence="5" id="KW-0539">Nucleus</keyword>
<evidence type="ECO:0000256" key="6">
    <source>
        <dbReference type="SAM" id="MobiDB-lite"/>
    </source>
</evidence>
<evidence type="ECO:0000256" key="4">
    <source>
        <dbReference type="ARBA" id="ARBA00023163"/>
    </source>
</evidence>
<reference evidence="7 8" key="2">
    <citation type="submission" date="2015-05" db="EMBL/GenBank/DDBJ databases">
        <authorList>
            <person name="Morales-Cruz A."/>
            <person name="Amrine K.C."/>
            <person name="Cantu D."/>
        </authorList>
    </citation>
    <scope>NUCLEOTIDE SEQUENCE [LARGE SCALE GENOMIC DNA]</scope>
    <source>
        <strain evidence="7">UCRPC4</strain>
    </source>
</reference>
<evidence type="ECO:0000256" key="3">
    <source>
        <dbReference type="ARBA" id="ARBA00023015"/>
    </source>
</evidence>
<gene>
    <name evidence="7" type="ORF">UCRPC4_g03101</name>
</gene>
<accession>A0A0G2H1V6</accession>
<feature type="compositionally biased region" description="Polar residues" evidence="6">
    <location>
        <begin position="213"/>
        <end position="222"/>
    </location>
</feature>
<dbReference type="PANTHER" id="PTHR13556:SF2">
    <property type="entry name" value="TRANSCRIPTIONAL ADAPTER 3"/>
    <property type="match status" value="1"/>
</dbReference>
<dbReference type="EMBL" id="LCWF01000073">
    <property type="protein sequence ID" value="KKY22775.1"/>
    <property type="molecule type" value="Genomic_DNA"/>
</dbReference>
<dbReference type="GO" id="GO:0003713">
    <property type="term" value="F:transcription coactivator activity"/>
    <property type="evidence" value="ECO:0007669"/>
    <property type="project" value="TreeGrafter"/>
</dbReference>
<feature type="region of interest" description="Disordered" evidence="6">
    <location>
        <begin position="111"/>
        <end position="257"/>
    </location>
</feature>
<feature type="compositionally biased region" description="Basic residues" evidence="6">
    <location>
        <begin position="587"/>
        <end position="598"/>
    </location>
</feature>
<evidence type="ECO:0000256" key="2">
    <source>
        <dbReference type="ARBA" id="ARBA00005330"/>
    </source>
</evidence>
<dbReference type="InterPro" id="IPR019340">
    <property type="entry name" value="Histone_AcTrfase_su3"/>
</dbReference>
<dbReference type="Proteomes" id="UP000053317">
    <property type="component" value="Unassembled WGS sequence"/>
</dbReference>
<feature type="region of interest" description="Disordered" evidence="6">
    <location>
        <begin position="1"/>
        <end position="35"/>
    </location>
</feature>
<name>A0A0G2H1V6_PHACM</name>
<feature type="region of interest" description="Disordered" evidence="6">
    <location>
        <begin position="587"/>
        <end position="613"/>
    </location>
</feature>
<evidence type="ECO:0000313" key="8">
    <source>
        <dbReference type="Proteomes" id="UP000053317"/>
    </source>
</evidence>
<reference evidence="7 8" key="1">
    <citation type="submission" date="2015-05" db="EMBL/GenBank/DDBJ databases">
        <title>Distinctive expansion of gene families associated with plant cell wall degradation and secondary metabolism in the genomes of grapevine trunk pathogens.</title>
        <authorList>
            <person name="Lawrence D.P."/>
            <person name="Travadon R."/>
            <person name="Rolshausen P.E."/>
            <person name="Baumgartner K."/>
        </authorList>
    </citation>
    <scope>NUCLEOTIDE SEQUENCE [LARGE SCALE GENOMIC DNA]</scope>
    <source>
        <strain evidence="7">UCRPC4</strain>
    </source>
</reference>
<proteinExistence type="inferred from homology"/>
<feature type="compositionally biased region" description="Polar residues" evidence="6">
    <location>
        <begin position="405"/>
        <end position="414"/>
    </location>
</feature>
<evidence type="ECO:0000313" key="7">
    <source>
        <dbReference type="EMBL" id="KKY22775.1"/>
    </source>
</evidence>
<dbReference type="AlphaFoldDB" id="A0A0G2H1V6"/>
<dbReference type="GO" id="GO:0006357">
    <property type="term" value="P:regulation of transcription by RNA polymerase II"/>
    <property type="evidence" value="ECO:0007669"/>
    <property type="project" value="TreeGrafter"/>
</dbReference>
<comment type="subcellular location">
    <subcellularLocation>
        <location evidence="1">Nucleus</location>
    </subcellularLocation>
</comment>
<dbReference type="GO" id="GO:0000124">
    <property type="term" value="C:SAGA complex"/>
    <property type="evidence" value="ECO:0007669"/>
    <property type="project" value="TreeGrafter"/>
</dbReference>
<dbReference type="Pfam" id="PF10198">
    <property type="entry name" value="Ada3"/>
    <property type="match status" value="1"/>
</dbReference>
<protein>
    <submittedName>
        <fullName evidence="7">Putative transcriptional regulator</fullName>
    </submittedName>
</protein>
<feature type="compositionally biased region" description="Basic residues" evidence="6">
    <location>
        <begin position="146"/>
        <end position="155"/>
    </location>
</feature>
<keyword evidence="3" id="KW-0805">Transcription regulation</keyword>
<keyword evidence="4" id="KW-0804">Transcription</keyword>
<feature type="compositionally biased region" description="Polar residues" evidence="6">
    <location>
        <begin position="383"/>
        <end position="394"/>
    </location>
</feature>
<sequence length="676" mass="74754">MPPIANKGKSKGRSDTRRSRSRNTTPSSVLSSGTAPIVPVVTPYLEVDTSKLIVPSSPTYGEVLDKLGNGAHALEPKQIEQLLESLKTLSALVEARSLSCDAAMRQLVTRRREVAEEQREQERLEREAEQRRARKEADGDDDRGRKAAKVKKRKDRSSTRGEEDRPLAHGAHGVIKQDGSEIKEEEDTDAPAVRRTPGPIDSSSPAKKVKGSPGSSSLSEIAQSPEPDPRLESHASPAKTDISMDSDMSEHQPKPAPPVMVAAYFPDPLAPDPITYHIRDTTPEMSIEERKEIYSVASFPTKDLGDEIAGVPPDRDFSNTKPANQVSANTFLTYIEPYLRPLTEEDVAFLRERGDRTTPFLAIPRGKRHYTEVWAEEDGSIAVSNGANDQSSHQPRGGIDDINDDTAQTDKVSTGPLQSRILSLLRFEHRPSPNENNMPNGHVENGANGVLDPDTSTMDLDLPSAEPENKPLPPAAAIPELSSIKTPALKLESNHAEERLRLELRHLGFLSDGDVPDYEGHHDDDISERLRLLQGELKKVMITNGARKARLLEMTKERLAFQEYNTIHEDLDSQVQQAYLKRTRTIGKHKKGGQHGKPRPGTASVVAGNGIGRQGRDIGDMARMLIDRRRRWAEAIGPVFEGMNQGIPPKDQTLWEPAVMESFEKAEIEDFENEAE</sequence>